<sequence length="199" mass="22420">MYNKKVKPSVQKNIFEKSGKEKQQKEAPATSDKSGPTAPKATVPSSSTLEQPREGSSSSLPNLIRDLQRQIVAQTEELKVLKDTVAELVITVERYKDIVQHLLSTVRSQYLIKRMLDTVESAGDTHIWRSLEYCWLLELTLNGVTFTERPQLSCLMRTVTQEESLRNSAAMFRGSFHDAGILILVRISNSLYLLFSSMG</sequence>
<dbReference type="EMBL" id="CM042890">
    <property type="protein sequence ID" value="KAI4310575.1"/>
    <property type="molecule type" value="Genomic_DNA"/>
</dbReference>
<keyword evidence="2" id="KW-1185">Reference proteome</keyword>
<accession>A0ACB9LGW3</accession>
<gene>
    <name evidence="1" type="ORF">MLD38_035544</name>
</gene>
<evidence type="ECO:0000313" key="2">
    <source>
        <dbReference type="Proteomes" id="UP001057402"/>
    </source>
</evidence>
<proteinExistence type="predicted"/>
<protein>
    <submittedName>
        <fullName evidence="1">Uncharacterized protein</fullName>
    </submittedName>
</protein>
<dbReference type="Proteomes" id="UP001057402">
    <property type="component" value="Chromosome 11"/>
</dbReference>
<organism evidence="1 2">
    <name type="scientific">Melastoma candidum</name>
    <dbReference type="NCBI Taxonomy" id="119954"/>
    <lineage>
        <taxon>Eukaryota</taxon>
        <taxon>Viridiplantae</taxon>
        <taxon>Streptophyta</taxon>
        <taxon>Embryophyta</taxon>
        <taxon>Tracheophyta</taxon>
        <taxon>Spermatophyta</taxon>
        <taxon>Magnoliopsida</taxon>
        <taxon>eudicotyledons</taxon>
        <taxon>Gunneridae</taxon>
        <taxon>Pentapetalae</taxon>
        <taxon>rosids</taxon>
        <taxon>malvids</taxon>
        <taxon>Myrtales</taxon>
        <taxon>Melastomataceae</taxon>
        <taxon>Melastomatoideae</taxon>
        <taxon>Melastomateae</taxon>
        <taxon>Melastoma</taxon>
    </lineage>
</organism>
<reference evidence="2" key="1">
    <citation type="journal article" date="2023" name="Front. Plant Sci.">
        <title>Chromosomal-level genome assembly of Melastoma candidum provides insights into trichome evolution.</title>
        <authorList>
            <person name="Zhong Y."/>
            <person name="Wu W."/>
            <person name="Sun C."/>
            <person name="Zou P."/>
            <person name="Liu Y."/>
            <person name="Dai S."/>
            <person name="Zhou R."/>
        </authorList>
    </citation>
    <scope>NUCLEOTIDE SEQUENCE [LARGE SCALE GENOMIC DNA]</scope>
</reference>
<evidence type="ECO:0000313" key="1">
    <source>
        <dbReference type="EMBL" id="KAI4310575.1"/>
    </source>
</evidence>
<comment type="caution">
    <text evidence="1">The sequence shown here is derived from an EMBL/GenBank/DDBJ whole genome shotgun (WGS) entry which is preliminary data.</text>
</comment>
<name>A0ACB9LGW3_9MYRT</name>